<dbReference type="SUPFAM" id="SSF48576">
    <property type="entry name" value="Terpenoid synthases"/>
    <property type="match status" value="1"/>
</dbReference>
<reference evidence="1 2" key="1">
    <citation type="journal article" date="2018" name="Nat. Biotechnol.">
        <title>A standardized bacterial taxonomy based on genome phylogeny substantially revises the tree of life.</title>
        <authorList>
            <person name="Parks D.H."/>
            <person name="Chuvochina M."/>
            <person name="Waite D.W."/>
            <person name="Rinke C."/>
            <person name="Skarshewski A."/>
            <person name="Chaumeil P.A."/>
            <person name="Hugenholtz P."/>
        </authorList>
    </citation>
    <scope>NUCLEOTIDE SEQUENCE [LARGE SCALE GENOMIC DNA]</scope>
    <source>
        <strain evidence="1">UBA10948</strain>
    </source>
</reference>
<proteinExistence type="predicted"/>
<name>A0A354YZ06_9FIRM</name>
<comment type="caution">
    <text evidence="1">The sequence shown here is derived from an EMBL/GenBank/DDBJ whole genome shotgun (WGS) entry which is preliminary data.</text>
</comment>
<gene>
    <name evidence="1" type="ORF">DDZ44_11615</name>
</gene>
<dbReference type="Gene3D" id="1.10.600.10">
    <property type="entry name" value="Farnesyl Diphosphate Synthase"/>
    <property type="match status" value="1"/>
</dbReference>
<dbReference type="STRING" id="378794.GCA_001570625_02050"/>
<organism evidence="1 2">
    <name type="scientific">Syntrophomonas wolfei</name>
    <dbReference type="NCBI Taxonomy" id="863"/>
    <lineage>
        <taxon>Bacteria</taxon>
        <taxon>Bacillati</taxon>
        <taxon>Bacillota</taxon>
        <taxon>Clostridia</taxon>
        <taxon>Eubacteriales</taxon>
        <taxon>Syntrophomonadaceae</taxon>
        <taxon>Syntrophomonas</taxon>
    </lineage>
</organism>
<protein>
    <recommendedName>
        <fullName evidence="3">Geranylgeranyl pyrophosphate synthase</fullName>
    </recommendedName>
</protein>
<sequence>MGIKYSFTRELRTELIDVDKVFKENLLPWWDDVYNYIKMLNEDFTWNQLPPLVYIVYRYLGLDRSISISMTNIFKTLYLANSIHFLVKDDKEGQKYDQDLQFAILIGDYMFGRMLKLLVEAGADKLVGLFAVMMAEINEGRVMERKLQADHKEVLQKTRGSMYATAFETAGQLSGMKGILLENCRQLGLNLGMSIELMNCDISREEVLLYIHEAERNYKILNQYQRMVNSNLEAVINEVHSLLCNIDKVAVV</sequence>
<evidence type="ECO:0000313" key="1">
    <source>
        <dbReference type="EMBL" id="HBK54573.1"/>
    </source>
</evidence>
<dbReference type="AlphaFoldDB" id="A0A354YZ06"/>
<accession>A0A354YZ06</accession>
<dbReference type="RefSeq" id="WP_061214493.1">
    <property type="nucleotide sequence ID" value="NZ_DCDX01000013.1"/>
</dbReference>
<dbReference type="InterPro" id="IPR008949">
    <property type="entry name" value="Isoprenoid_synthase_dom_sf"/>
</dbReference>
<evidence type="ECO:0000313" key="2">
    <source>
        <dbReference type="Proteomes" id="UP000263273"/>
    </source>
</evidence>
<dbReference type="Proteomes" id="UP000263273">
    <property type="component" value="Unassembled WGS sequence"/>
</dbReference>
<evidence type="ECO:0008006" key="3">
    <source>
        <dbReference type="Google" id="ProtNLM"/>
    </source>
</evidence>
<dbReference type="EMBL" id="DNZF01000252">
    <property type="protein sequence ID" value="HBK54573.1"/>
    <property type="molecule type" value="Genomic_DNA"/>
</dbReference>